<dbReference type="HOGENOM" id="CLU_465186_0_0_3"/>
<accession>Q10ZG0</accession>
<dbReference type="NCBIfam" id="NF038350">
    <property type="entry name" value="taxis_HmpF"/>
    <property type="match status" value="1"/>
</dbReference>
<feature type="coiled-coil region" evidence="1">
    <location>
        <begin position="103"/>
        <end position="189"/>
    </location>
</feature>
<feature type="coiled-coil region" evidence="1">
    <location>
        <begin position="456"/>
        <end position="497"/>
    </location>
</feature>
<evidence type="ECO:0000313" key="2">
    <source>
        <dbReference type="EMBL" id="ABG52364.1"/>
    </source>
</evidence>
<dbReference type="EMBL" id="CP000393">
    <property type="protein sequence ID" value="ABG52364.1"/>
    <property type="molecule type" value="Genomic_DNA"/>
</dbReference>
<feature type="coiled-coil region" evidence="1">
    <location>
        <begin position="218"/>
        <end position="248"/>
    </location>
</feature>
<dbReference type="InterPro" id="IPR047813">
    <property type="entry name" value="HmpF"/>
</dbReference>
<protein>
    <submittedName>
        <fullName evidence="2">Uncharacterized protein</fullName>
    </submittedName>
</protein>
<dbReference type="RefSeq" id="WP_011612709.1">
    <property type="nucleotide sequence ID" value="NC_008312.1"/>
</dbReference>
<sequence length="579" mass="67618">MLYLAEVQRRPTSFGLGGGKTDLKLLACQRGEHNWLAVPGEEVIPADEAKEFSAGVLVIVDLNNNKQVLQVQDAGRQLVKILQNFSRSQERSKTQWEEIEQWKVSLTYQAQELNRRENELQAKEEELEELQAEINKLEEQRHKFSQAQQESQELQKQIELSRKELEVTRLELQKQKHNLEQHQEELAESAIYNPEQSQYIQDLLSWLTEAVTWTNSLKEKLSQSLEIVKNQKKTLQQSRQQLENTANTDYNPQHEEIDNLANHVQSKWLEWQQVQESLADQTTELRVQQTLLVSKQKYSQILNGQIQRQAQLYDQLSYLVTALENDSINQKVDVEALEKVPLNELEELVQSLRRDLQIDMSFVRDQEEELALQKQEMDALKRRIDQANEYDRINLNSELLEEIDRYRILNESLVGSQRNLKEREKILTQHQAVLLGRLGNSSDQEDLSHINIKHILLQLEAYRQQLIEELQRLEAEIQQIQTEISQKEEMINCQTQQQVIKRNQIDSLELSLRENKKVNIEGRTGVYQKIMLPLEGNLEQLRRQLEEAVGGVNKVEGIGEQVAQLQQLMQSVAKWDFSS</sequence>
<name>Q10ZG0_TRIEI</name>
<gene>
    <name evidence="2" type="ordered locus">Tery_3250</name>
</gene>
<dbReference type="OrthoDB" id="559923at2"/>
<proteinExistence type="predicted"/>
<organism evidence="2">
    <name type="scientific">Trichodesmium erythraeum (strain IMS101)</name>
    <dbReference type="NCBI Taxonomy" id="203124"/>
    <lineage>
        <taxon>Bacteria</taxon>
        <taxon>Bacillati</taxon>
        <taxon>Cyanobacteriota</taxon>
        <taxon>Cyanophyceae</taxon>
        <taxon>Oscillatoriophycideae</taxon>
        <taxon>Oscillatoriales</taxon>
        <taxon>Microcoleaceae</taxon>
        <taxon>Trichodesmium</taxon>
    </lineage>
</organism>
<keyword evidence="1" id="KW-0175">Coiled coil</keyword>
<dbReference type="eggNOG" id="COG1196">
    <property type="taxonomic scope" value="Bacteria"/>
</dbReference>
<feature type="coiled-coil region" evidence="1">
    <location>
        <begin position="363"/>
        <end position="390"/>
    </location>
</feature>
<dbReference type="AlphaFoldDB" id="Q10ZG0"/>
<dbReference type="STRING" id="203124.Tery_3250"/>
<reference evidence="2" key="1">
    <citation type="submission" date="2006-06" db="EMBL/GenBank/DDBJ databases">
        <title>Complete sequence of Trichodesmium erythraeum IMS101.</title>
        <authorList>
            <consortium name="US DOE Joint Genome Institute"/>
            <person name="Copeland A."/>
            <person name="Lucas S."/>
            <person name="Lapidus A."/>
            <person name="Barry K."/>
            <person name="Detter J.C."/>
            <person name="Glavina del Rio T."/>
            <person name="Hammon N."/>
            <person name="Israni S."/>
            <person name="Dalin E."/>
            <person name="Tice H."/>
            <person name="Pitluck S."/>
            <person name="Kiss H."/>
            <person name="Munk A.C."/>
            <person name="Brettin T."/>
            <person name="Bruce D."/>
            <person name="Han C."/>
            <person name="Tapia R."/>
            <person name="Gilna P."/>
            <person name="Schmutz J."/>
            <person name="Larimer F."/>
            <person name="Land M."/>
            <person name="Hauser L."/>
            <person name="Kyrpides N."/>
            <person name="Kim E."/>
            <person name="Richardson P."/>
        </authorList>
    </citation>
    <scope>NUCLEOTIDE SEQUENCE [LARGE SCALE GENOMIC DNA]</scope>
    <source>
        <strain evidence="2">IMS101</strain>
    </source>
</reference>
<evidence type="ECO:0000256" key="1">
    <source>
        <dbReference type="SAM" id="Coils"/>
    </source>
</evidence>
<dbReference type="KEGG" id="ter:Tery_3250"/>